<reference evidence="15 16" key="1">
    <citation type="submission" date="2019-08" db="EMBL/GenBank/DDBJ databases">
        <title>In-depth cultivation of the pig gut microbiome towards novel bacterial diversity and tailored functional studies.</title>
        <authorList>
            <person name="Wylensek D."/>
            <person name="Hitch T.C.A."/>
            <person name="Clavel T."/>
        </authorList>
    </citation>
    <scope>NUCLEOTIDE SEQUENCE [LARGE SCALE GENOMIC DNA]</scope>
    <source>
        <strain evidence="16">WCA-380-WT-3B3</strain>
    </source>
</reference>
<evidence type="ECO:0000256" key="9">
    <source>
        <dbReference type="ARBA" id="ARBA00022840"/>
    </source>
</evidence>
<dbReference type="InterPro" id="IPR038726">
    <property type="entry name" value="PDDEXK_AddAB-type"/>
</dbReference>
<keyword evidence="5" id="KW-0227">DNA damage</keyword>
<evidence type="ECO:0000313" key="16">
    <source>
        <dbReference type="Proteomes" id="UP000430222"/>
    </source>
</evidence>
<evidence type="ECO:0000256" key="1">
    <source>
        <dbReference type="ARBA" id="ARBA00022485"/>
    </source>
</evidence>
<keyword evidence="16" id="KW-1185">Reference proteome</keyword>
<evidence type="ECO:0000256" key="13">
    <source>
        <dbReference type="ARBA" id="ARBA00023204"/>
    </source>
</evidence>
<keyword evidence="2" id="KW-0540">Nuclease</keyword>
<keyword evidence="4" id="KW-0547">Nucleotide-binding</keyword>
<keyword evidence="12" id="KW-0238">DNA-binding</keyword>
<dbReference type="InterPro" id="IPR014140">
    <property type="entry name" value="DNA_helicase_suAddB"/>
</dbReference>
<dbReference type="Pfam" id="PF12705">
    <property type="entry name" value="PDDEXK_1"/>
    <property type="match status" value="1"/>
</dbReference>
<sequence>MTAKLDFLIGRAGSGKTQACLSAMQKKMEAEPVGPALILLVPEYMTYKAERQLAASMTGQGGFLRAYVFGFRRFARQILLETGGADIPRISEIGRRLMLRNLLSRHQRENDLTIFARQVKQRGFTGNLSEAIREMKRYRLPAGVLRQAAQYMNAADSRLIGKVRELAGLADEFEAAMSGRANDAEDMMELLADHLSQADMIRGAEIWLDGFTFFNPQEMRVIASLLQCAAAVHVTLPMAGRRLPGGQLELNLPENVRETGLFYRPYQTMMRIRLMQADEMGSGNVGKDCSVTLMTGNFRAKKKALTHLEQDLFQTAAVLPDATEADGLQLAEAANRRLEAEAAASDIRRLTREQGYRYRDIGILIRDEESYREILGLVLQDYGIPFFQDGKRPAVHHPLAELMRSALDVVMGGWRYEPVFRCLRTGFFPLVRDDVDKLENYVLAFGIYGRKRWTQSENWDWYRRYSLEEDEQPGDNVSDVLAEMDSLRRQAADPLNVFEQNIRASSSVQDMVKAVYTLLVQLDVPLRLQEWTKLAEQEGRLADAAEHRQIWTDIIALLDQLVEISGKEAMPLSNFVAVLGDGLDAMQVALIPPGLDYVTVASFDQNSLENTRAVYILGANAGIMPRRSAVQGIFTDADRLHLEQALKDLAGKKGELAPEVFHGSRERSFSESFLLYHGFNEARDYLWISYALADAEGNGLQPSPLVQRLLALFPGAKERFLSIPLESLGRHDLLQLAAAGPALSGLAGALRGRREQGKMEPFWQDVYNWTLAQPALRRPLNMALSGLFARADEGRISPELAKALYLNGKVLRGSVTRFEKFRQCPFAHFAGYGLKLQERQEYRFRQKDLGQMLHAVLKEYGELVRQEYEGRWQDVPQKRRLLICRSLVEKLAPRLQSEILMSRPDYLHLLSRIAGTALRSVNHLSAWAAVSEFQPAYFEEAFGHQGDEIRLKPLPLDRGYSLSFRGQIDRLDVHTGQPYFLLIDYKTGRAAMNLFEVYYGLRLQLLVYLLVSRQFFRQRGEERIPAGILYAFLRDPLISSPRRLSEEEIRSRLDSSLRMPGWVLADAELVKQIDPDSRYIKAGLKKDGEFDARTKEKHYVRTGEEFDLLLSYVGWLLEETGNEILEGDIRIRPYRMKAKKENNACLYCVYKEVCGFDPGIPGYEFRDLAEESEEELKHRMVRQIGKESG</sequence>
<dbReference type="GO" id="GO:0051539">
    <property type="term" value="F:4 iron, 4 sulfur cluster binding"/>
    <property type="evidence" value="ECO:0007669"/>
    <property type="project" value="UniProtKB-KW"/>
</dbReference>
<dbReference type="NCBIfam" id="TIGR02773">
    <property type="entry name" value="addB_Gpos"/>
    <property type="match status" value="1"/>
</dbReference>
<protein>
    <submittedName>
        <fullName evidence="15">Helicase-exonuclease AddAB subunit AddB</fullName>
    </submittedName>
</protein>
<keyword evidence="8 15" id="KW-0269">Exonuclease</keyword>
<dbReference type="InterPro" id="IPR011335">
    <property type="entry name" value="Restrct_endonuc-II-like"/>
</dbReference>
<evidence type="ECO:0000256" key="4">
    <source>
        <dbReference type="ARBA" id="ARBA00022741"/>
    </source>
</evidence>
<dbReference type="PANTHER" id="PTHR30591:SF1">
    <property type="entry name" value="RECBCD ENZYME SUBUNIT RECC"/>
    <property type="match status" value="1"/>
</dbReference>
<dbReference type="Gene3D" id="3.90.320.10">
    <property type="match status" value="1"/>
</dbReference>
<keyword evidence="13" id="KW-0234">DNA repair</keyword>
<dbReference type="GO" id="GO:0000724">
    <property type="term" value="P:double-strand break repair via homologous recombination"/>
    <property type="evidence" value="ECO:0007669"/>
    <property type="project" value="InterPro"/>
</dbReference>
<dbReference type="InterPro" id="IPR011604">
    <property type="entry name" value="PDDEXK-like_dom_sf"/>
</dbReference>
<evidence type="ECO:0000256" key="3">
    <source>
        <dbReference type="ARBA" id="ARBA00022723"/>
    </source>
</evidence>
<dbReference type="EMBL" id="VUNL01000006">
    <property type="protein sequence ID" value="MSV24880.1"/>
    <property type="molecule type" value="Genomic_DNA"/>
</dbReference>
<dbReference type="SUPFAM" id="SSF52540">
    <property type="entry name" value="P-loop containing nucleoside triphosphate hydrolases"/>
    <property type="match status" value="1"/>
</dbReference>
<accession>A0A6I2UXM3</accession>
<dbReference type="GO" id="GO:0046872">
    <property type="term" value="F:metal ion binding"/>
    <property type="evidence" value="ECO:0007669"/>
    <property type="project" value="UniProtKB-KW"/>
</dbReference>
<organism evidence="15 16">
    <name type="scientific">Selenomonas montiformis</name>
    <dbReference type="NCBI Taxonomy" id="2652285"/>
    <lineage>
        <taxon>Bacteria</taxon>
        <taxon>Bacillati</taxon>
        <taxon>Bacillota</taxon>
        <taxon>Negativicutes</taxon>
        <taxon>Selenomonadales</taxon>
        <taxon>Selenomonadaceae</taxon>
        <taxon>Selenomonas</taxon>
    </lineage>
</organism>
<keyword evidence="10" id="KW-0408">Iron</keyword>
<proteinExistence type="predicted"/>
<dbReference type="GO" id="GO:0005524">
    <property type="term" value="F:ATP binding"/>
    <property type="evidence" value="ECO:0007669"/>
    <property type="project" value="UniProtKB-KW"/>
</dbReference>
<dbReference type="GO" id="GO:0004386">
    <property type="term" value="F:helicase activity"/>
    <property type="evidence" value="ECO:0007669"/>
    <property type="project" value="UniProtKB-KW"/>
</dbReference>
<evidence type="ECO:0000256" key="7">
    <source>
        <dbReference type="ARBA" id="ARBA00022806"/>
    </source>
</evidence>
<dbReference type="GO" id="GO:0003677">
    <property type="term" value="F:DNA binding"/>
    <property type="evidence" value="ECO:0007669"/>
    <property type="project" value="UniProtKB-KW"/>
</dbReference>
<dbReference type="Gene3D" id="6.10.140.1030">
    <property type="match status" value="1"/>
</dbReference>
<dbReference type="InterPro" id="IPR049035">
    <property type="entry name" value="ADDB_N"/>
</dbReference>
<gene>
    <name evidence="15" type="primary">addB</name>
    <name evidence="15" type="ORF">FYJ78_06730</name>
</gene>
<evidence type="ECO:0000256" key="5">
    <source>
        <dbReference type="ARBA" id="ARBA00022763"/>
    </source>
</evidence>
<dbReference type="InterPro" id="IPR014017">
    <property type="entry name" value="DNA_helicase_UvrD-like_C"/>
</dbReference>
<keyword evidence="1" id="KW-0004">4Fe-4S</keyword>
<comment type="caution">
    <text evidence="15">The sequence shown here is derived from an EMBL/GenBank/DDBJ whole genome shotgun (WGS) entry which is preliminary data.</text>
</comment>
<feature type="domain" description="UvrD-like helicase C-terminal" evidence="14">
    <location>
        <begin position="295"/>
        <end position="596"/>
    </location>
</feature>
<dbReference type="SUPFAM" id="SSF52980">
    <property type="entry name" value="Restriction endonuclease-like"/>
    <property type="match status" value="1"/>
</dbReference>
<evidence type="ECO:0000256" key="10">
    <source>
        <dbReference type="ARBA" id="ARBA00023004"/>
    </source>
</evidence>
<keyword evidence="7 15" id="KW-0347">Helicase</keyword>
<dbReference type="PROSITE" id="PS51217">
    <property type="entry name" value="UVRD_HELICASE_CTER"/>
    <property type="match status" value="1"/>
</dbReference>
<keyword evidence="3" id="KW-0479">Metal-binding</keyword>
<evidence type="ECO:0000256" key="12">
    <source>
        <dbReference type="ARBA" id="ARBA00023125"/>
    </source>
</evidence>
<evidence type="ECO:0000256" key="11">
    <source>
        <dbReference type="ARBA" id="ARBA00023014"/>
    </source>
</evidence>
<dbReference type="PANTHER" id="PTHR30591">
    <property type="entry name" value="RECBCD ENZYME SUBUNIT RECC"/>
    <property type="match status" value="1"/>
</dbReference>
<evidence type="ECO:0000313" key="15">
    <source>
        <dbReference type="EMBL" id="MSV24880.1"/>
    </source>
</evidence>
<dbReference type="Proteomes" id="UP000430222">
    <property type="component" value="Unassembled WGS sequence"/>
</dbReference>
<name>A0A6I2UXM3_9FIRM</name>
<keyword evidence="6" id="KW-0378">Hydrolase</keyword>
<evidence type="ECO:0000256" key="8">
    <source>
        <dbReference type="ARBA" id="ARBA00022839"/>
    </source>
</evidence>
<evidence type="ECO:0000256" key="6">
    <source>
        <dbReference type="ARBA" id="ARBA00022801"/>
    </source>
</evidence>
<dbReference type="InterPro" id="IPR027417">
    <property type="entry name" value="P-loop_NTPase"/>
</dbReference>
<keyword evidence="11" id="KW-0411">Iron-sulfur</keyword>
<dbReference type="Gene3D" id="3.40.50.300">
    <property type="entry name" value="P-loop containing nucleotide triphosphate hydrolases"/>
    <property type="match status" value="4"/>
</dbReference>
<dbReference type="Pfam" id="PF21445">
    <property type="entry name" value="ADDB_N"/>
    <property type="match status" value="1"/>
</dbReference>
<keyword evidence="9" id="KW-0067">ATP-binding</keyword>
<dbReference type="GO" id="GO:0004527">
    <property type="term" value="F:exonuclease activity"/>
    <property type="evidence" value="ECO:0007669"/>
    <property type="project" value="UniProtKB-KW"/>
</dbReference>
<dbReference type="AlphaFoldDB" id="A0A6I2UXM3"/>
<evidence type="ECO:0000256" key="2">
    <source>
        <dbReference type="ARBA" id="ARBA00022722"/>
    </source>
</evidence>
<evidence type="ECO:0000259" key="14">
    <source>
        <dbReference type="PROSITE" id="PS51217"/>
    </source>
</evidence>